<accession>X1THQ8</accession>
<dbReference type="InterPro" id="IPR009579">
    <property type="entry name" value="DUF1192"/>
</dbReference>
<evidence type="ECO:0008006" key="4">
    <source>
        <dbReference type="Google" id="ProtNLM"/>
    </source>
</evidence>
<dbReference type="InterPro" id="IPR010090">
    <property type="entry name" value="Phage_tape_meas"/>
</dbReference>
<dbReference type="AlphaFoldDB" id="X1THQ8"/>
<keyword evidence="1" id="KW-0175">Coiled coil</keyword>
<evidence type="ECO:0000256" key="1">
    <source>
        <dbReference type="SAM" id="Coils"/>
    </source>
</evidence>
<keyword evidence="2" id="KW-0812">Transmembrane</keyword>
<keyword evidence="2" id="KW-0472">Membrane</keyword>
<evidence type="ECO:0000256" key="2">
    <source>
        <dbReference type="SAM" id="Phobius"/>
    </source>
</evidence>
<reference evidence="3" key="1">
    <citation type="journal article" date="2014" name="Front. Microbiol.">
        <title>High frequency of phylogenetically diverse reductive dehalogenase-homologous genes in deep subseafloor sedimentary metagenomes.</title>
        <authorList>
            <person name="Kawai M."/>
            <person name="Futagami T."/>
            <person name="Toyoda A."/>
            <person name="Takaki Y."/>
            <person name="Nishi S."/>
            <person name="Hori S."/>
            <person name="Arai W."/>
            <person name="Tsubouchi T."/>
            <person name="Morono Y."/>
            <person name="Uchiyama I."/>
            <person name="Ito T."/>
            <person name="Fujiyama A."/>
            <person name="Inagaki F."/>
            <person name="Takami H."/>
        </authorList>
    </citation>
    <scope>NUCLEOTIDE SEQUENCE</scope>
    <source>
        <strain evidence="3">Expedition CK06-06</strain>
    </source>
</reference>
<dbReference type="EMBL" id="BARW01014754">
    <property type="protein sequence ID" value="GAI79559.1"/>
    <property type="molecule type" value="Genomic_DNA"/>
</dbReference>
<sequence>AKELGIVVSTEAATKAAEFTDRLTDLKGGLAGAGRMIGDTLIPAIIPLIEKVTEIVVKIKEWAEENKPLVENIFKWGAALGVALMVLGPIAMILPSLITGVSLLSGAFLPFLITGAIVAGLIKIDKLLDDMNKNVYKAQINLNELSVTEIDQEIESLAQEIKRLEEQIKITSELPLSSSAQFGSLIDTKNAIINLEMKMGILIERRAELTKAEQEGIDVTEEKIKVDKLITEGQETVNKLLDEWNEKLKIYTKYTDEATESEIKLLDGMYRWTQVASQWKQVSLYFMGVRDSLKAV</sequence>
<comment type="caution">
    <text evidence="3">The sequence shown here is derived from an EMBL/GenBank/DDBJ whole genome shotgun (WGS) entry which is preliminary data.</text>
</comment>
<feature type="transmembrane region" description="Helical" evidence="2">
    <location>
        <begin position="104"/>
        <end position="124"/>
    </location>
</feature>
<evidence type="ECO:0000313" key="3">
    <source>
        <dbReference type="EMBL" id="GAI79559.1"/>
    </source>
</evidence>
<protein>
    <recommendedName>
        <fullName evidence="4">Phage tail tape measure protein domain-containing protein</fullName>
    </recommendedName>
</protein>
<dbReference type="Pfam" id="PF06698">
    <property type="entry name" value="DUF1192"/>
    <property type="match status" value="1"/>
</dbReference>
<organism evidence="3">
    <name type="scientific">marine sediment metagenome</name>
    <dbReference type="NCBI Taxonomy" id="412755"/>
    <lineage>
        <taxon>unclassified sequences</taxon>
        <taxon>metagenomes</taxon>
        <taxon>ecological metagenomes</taxon>
    </lineage>
</organism>
<feature type="non-terminal residue" evidence="3">
    <location>
        <position position="296"/>
    </location>
</feature>
<dbReference type="NCBIfam" id="TIGR01760">
    <property type="entry name" value="tape_meas_TP901"/>
    <property type="match status" value="1"/>
</dbReference>
<name>X1THQ8_9ZZZZ</name>
<keyword evidence="2" id="KW-1133">Transmembrane helix</keyword>
<gene>
    <name evidence="3" type="ORF">S12H4_26066</name>
</gene>
<proteinExistence type="predicted"/>
<feature type="transmembrane region" description="Helical" evidence="2">
    <location>
        <begin position="76"/>
        <end position="98"/>
    </location>
</feature>
<feature type="coiled-coil region" evidence="1">
    <location>
        <begin position="147"/>
        <end position="174"/>
    </location>
</feature>
<feature type="non-terminal residue" evidence="3">
    <location>
        <position position="1"/>
    </location>
</feature>